<feature type="compositionally biased region" description="Basic and acidic residues" evidence="1">
    <location>
        <begin position="50"/>
        <end position="76"/>
    </location>
</feature>
<feature type="compositionally biased region" description="Polar residues" evidence="1">
    <location>
        <begin position="193"/>
        <end position="206"/>
    </location>
</feature>
<protein>
    <submittedName>
        <fullName evidence="2">Uncharacterized protein</fullName>
    </submittedName>
</protein>
<dbReference type="Proteomes" id="UP000316079">
    <property type="component" value="Unassembled WGS sequence"/>
</dbReference>
<gene>
    <name evidence="2" type="ORF">DNTS_030480</name>
</gene>
<dbReference type="OrthoDB" id="2158884at2759"/>
<feature type="compositionally biased region" description="Polar residues" evidence="1">
    <location>
        <begin position="133"/>
        <end position="162"/>
    </location>
</feature>
<evidence type="ECO:0000313" key="2">
    <source>
        <dbReference type="EMBL" id="TRY54220.1"/>
    </source>
</evidence>
<comment type="caution">
    <text evidence="2">The sequence shown here is derived from an EMBL/GenBank/DDBJ whole genome shotgun (WGS) entry which is preliminary data.</text>
</comment>
<feature type="region of interest" description="Disordered" evidence="1">
    <location>
        <begin position="1"/>
        <end position="239"/>
    </location>
</feature>
<name>A0A553MM09_9TELE</name>
<feature type="compositionally biased region" description="Low complexity" evidence="1">
    <location>
        <begin position="182"/>
        <end position="192"/>
    </location>
</feature>
<proteinExistence type="predicted"/>
<evidence type="ECO:0000313" key="3">
    <source>
        <dbReference type="Proteomes" id="UP000316079"/>
    </source>
</evidence>
<organism evidence="2 3">
    <name type="scientific">Danionella cerebrum</name>
    <dbReference type="NCBI Taxonomy" id="2873325"/>
    <lineage>
        <taxon>Eukaryota</taxon>
        <taxon>Metazoa</taxon>
        <taxon>Chordata</taxon>
        <taxon>Craniata</taxon>
        <taxon>Vertebrata</taxon>
        <taxon>Euteleostomi</taxon>
        <taxon>Actinopterygii</taxon>
        <taxon>Neopterygii</taxon>
        <taxon>Teleostei</taxon>
        <taxon>Ostariophysi</taxon>
        <taxon>Cypriniformes</taxon>
        <taxon>Danionidae</taxon>
        <taxon>Danioninae</taxon>
        <taxon>Danionella</taxon>
    </lineage>
</organism>
<feature type="compositionally biased region" description="Basic and acidic residues" evidence="1">
    <location>
        <begin position="119"/>
        <end position="131"/>
    </location>
</feature>
<reference evidence="2 3" key="1">
    <citation type="journal article" date="2019" name="Sci. Data">
        <title>Hybrid genome assembly and annotation of Danionella translucida.</title>
        <authorList>
            <person name="Kadobianskyi M."/>
            <person name="Schulze L."/>
            <person name="Schuelke M."/>
            <person name="Judkewitz B."/>
        </authorList>
    </citation>
    <scope>NUCLEOTIDE SEQUENCE [LARGE SCALE GENOMIC DNA]</scope>
    <source>
        <strain evidence="2 3">Bolton</strain>
    </source>
</reference>
<feature type="compositionally biased region" description="Basic and acidic residues" evidence="1">
    <location>
        <begin position="91"/>
        <end position="111"/>
    </location>
</feature>
<keyword evidence="3" id="KW-1185">Reference proteome</keyword>
<accession>A0A553MM09</accession>
<dbReference type="AlphaFoldDB" id="A0A553MM09"/>
<sequence>MGSCVQCALAQTQRRKDRDGQMSAAPGAVRAVAQRTESIVGDDFSQSTTKRSEHTSSSDRGRPDEEEKNLEQHNSDLDPYDGSSEGSGSSEDERGKGDQTRTVEEHLKLHQTDMLMEETSQKESEMQERTKTMQRPQQDQEMVTRQLTHAWSKTRTRAQSSRPRSRAEPKPDSEAEMELCDSGLHSHSSISSTPEVNLQSKANTEVFSKRKLPDASAEEDEEATRRKRHRTRDLENISI</sequence>
<dbReference type="EMBL" id="SRMA01027358">
    <property type="protein sequence ID" value="TRY54220.1"/>
    <property type="molecule type" value="Genomic_DNA"/>
</dbReference>
<evidence type="ECO:0000256" key="1">
    <source>
        <dbReference type="SAM" id="MobiDB-lite"/>
    </source>
</evidence>